<feature type="region of interest" description="Disordered" evidence="1">
    <location>
        <begin position="116"/>
        <end position="173"/>
    </location>
</feature>
<dbReference type="PATRIC" id="fig|46429.4.peg.645"/>
<comment type="caution">
    <text evidence="2">The sequence shown here is derived from an EMBL/GenBank/DDBJ whole genome shotgun (WGS) entry which is preliminary data.</text>
</comment>
<evidence type="ECO:0000256" key="1">
    <source>
        <dbReference type="SAM" id="MobiDB-lite"/>
    </source>
</evidence>
<name>A0A081RIU0_SPHCR</name>
<sequence>MNIGQIKQNDAGIFMGRISTLAVAMTIALKPVQSSNPRAPRYEIHALTPGRTWVQVGAFFELTSNNTGEAFLNGRIDDPSLAAPLQVSAFRQDDGSYNVVWQRAQKRRDVGAALGVKADDDLSPPFGADGGPVDNGPGPDAAATDTGLGETTAPVEEPVGKGRGRRQRVAEDA</sequence>
<dbReference type="Proteomes" id="UP000028411">
    <property type="component" value="Unassembled WGS sequence"/>
</dbReference>
<dbReference type="RefSeq" id="WP_037447324.1">
    <property type="nucleotide sequence ID" value="NZ_JFHR01000003.1"/>
</dbReference>
<dbReference type="AlphaFoldDB" id="A0A081RIU0"/>
<dbReference type="EMBL" id="JFHR01000003">
    <property type="protein sequence ID" value="KEQ55113.1"/>
    <property type="molecule type" value="Genomic_DNA"/>
</dbReference>
<feature type="compositionally biased region" description="Low complexity" evidence="1">
    <location>
        <begin position="131"/>
        <end position="143"/>
    </location>
</feature>
<reference evidence="2 3" key="1">
    <citation type="submission" date="2014-02" db="EMBL/GenBank/DDBJ databases">
        <title>Whole genome sequence of Sphingobium chlorophenolicum NBRC 16172.</title>
        <authorList>
            <person name="Gan H.M."/>
            <person name="Gan H.Y."/>
            <person name="Chew T.H."/>
            <person name="Savka M.A."/>
        </authorList>
    </citation>
    <scope>NUCLEOTIDE SEQUENCE [LARGE SCALE GENOMIC DNA]</scope>
    <source>
        <strain evidence="2 3">NBRC 16172</strain>
    </source>
</reference>
<accession>A0A081RIU0</accession>
<dbReference type="Pfam" id="PF05284">
    <property type="entry name" value="DUF736"/>
    <property type="match status" value="1"/>
</dbReference>
<dbReference type="InterPro" id="IPR007948">
    <property type="entry name" value="DUF736"/>
</dbReference>
<evidence type="ECO:0000313" key="3">
    <source>
        <dbReference type="Proteomes" id="UP000028411"/>
    </source>
</evidence>
<proteinExistence type="predicted"/>
<dbReference type="OrthoDB" id="7408907at2"/>
<evidence type="ECO:0008006" key="4">
    <source>
        <dbReference type="Google" id="ProtNLM"/>
    </source>
</evidence>
<protein>
    <recommendedName>
        <fullName evidence="4">DUF736 domain-containing protein</fullName>
    </recommendedName>
</protein>
<gene>
    <name evidence="2" type="ORF">BV95_00662</name>
</gene>
<evidence type="ECO:0000313" key="2">
    <source>
        <dbReference type="EMBL" id="KEQ55113.1"/>
    </source>
</evidence>
<organism evidence="2 3">
    <name type="scientific">Sphingobium chlorophenolicum</name>
    <dbReference type="NCBI Taxonomy" id="46429"/>
    <lineage>
        <taxon>Bacteria</taxon>
        <taxon>Pseudomonadati</taxon>
        <taxon>Pseudomonadota</taxon>
        <taxon>Alphaproteobacteria</taxon>
        <taxon>Sphingomonadales</taxon>
        <taxon>Sphingomonadaceae</taxon>
        <taxon>Sphingobium</taxon>
    </lineage>
</organism>
<dbReference type="eggNOG" id="COG5489">
    <property type="taxonomic scope" value="Bacteria"/>
</dbReference>